<proteinExistence type="predicted"/>
<evidence type="ECO:0000313" key="2">
    <source>
        <dbReference type="Proteomes" id="UP000179214"/>
    </source>
</evidence>
<dbReference type="Proteomes" id="UP000179214">
    <property type="component" value="Unassembled WGS sequence"/>
</dbReference>
<reference evidence="1 2" key="1">
    <citation type="journal article" date="2016" name="Nat. Commun.">
        <title>Thousands of microbial genomes shed light on interconnected biogeochemical processes in an aquifer system.</title>
        <authorList>
            <person name="Anantharaman K."/>
            <person name="Brown C.T."/>
            <person name="Hug L.A."/>
            <person name="Sharon I."/>
            <person name="Castelle C.J."/>
            <person name="Probst A.J."/>
            <person name="Thomas B.C."/>
            <person name="Singh A."/>
            <person name="Wilkins M.J."/>
            <person name="Karaoz U."/>
            <person name="Brodie E.L."/>
            <person name="Williams K.H."/>
            <person name="Hubbard S.S."/>
            <person name="Banfield J.F."/>
        </authorList>
    </citation>
    <scope>NUCLEOTIDE SEQUENCE [LARGE SCALE GENOMIC DNA]</scope>
</reference>
<sequence length="92" mass="10206">MANVKPKTKKEGKLIGKITHYFSNIEVGVIKLSAPLKLGDEIRIVGGESTDFNQKVDSMQVDHKEVKSAKKGDSVGLKVSEKVREDYKVYKA</sequence>
<dbReference type="InterPro" id="IPR009000">
    <property type="entry name" value="Transl_B-barrel_sf"/>
</dbReference>
<evidence type="ECO:0000313" key="1">
    <source>
        <dbReference type="EMBL" id="OGZ70647.1"/>
    </source>
</evidence>
<name>A0A1G2I7Q1_9BACT</name>
<evidence type="ECO:0008006" key="3">
    <source>
        <dbReference type="Google" id="ProtNLM"/>
    </source>
</evidence>
<comment type="caution">
    <text evidence="1">The sequence shown here is derived from an EMBL/GenBank/DDBJ whole genome shotgun (WGS) entry which is preliminary data.</text>
</comment>
<dbReference type="SUPFAM" id="SSF50447">
    <property type="entry name" value="Translation proteins"/>
    <property type="match status" value="1"/>
</dbReference>
<gene>
    <name evidence="1" type="ORF">A3F47_00090</name>
</gene>
<dbReference type="EMBL" id="MHOV01000005">
    <property type="protein sequence ID" value="OGZ70647.1"/>
    <property type="molecule type" value="Genomic_DNA"/>
</dbReference>
<dbReference type="AlphaFoldDB" id="A0A1G2I7Q1"/>
<dbReference type="Gene3D" id="2.40.30.10">
    <property type="entry name" value="Translation factors"/>
    <property type="match status" value="1"/>
</dbReference>
<protein>
    <recommendedName>
        <fullName evidence="3">Translation elongation factor-like protein</fullName>
    </recommendedName>
</protein>
<accession>A0A1G2I7Q1</accession>
<organism evidence="1 2">
    <name type="scientific">Candidatus Staskawiczbacteria bacterium RIFCSPHIGHO2_12_FULL_38_11</name>
    <dbReference type="NCBI Taxonomy" id="1802209"/>
    <lineage>
        <taxon>Bacteria</taxon>
        <taxon>Candidatus Staskawicziibacteriota</taxon>
    </lineage>
</organism>